<evidence type="ECO:0008006" key="4">
    <source>
        <dbReference type="Google" id="ProtNLM"/>
    </source>
</evidence>
<name>A0A840Q6D8_9PSEU</name>
<accession>A0A840Q6D8</accession>
<gene>
    <name evidence="2" type="ORF">BJ970_002984</name>
</gene>
<keyword evidence="3" id="KW-1185">Reference proteome</keyword>
<dbReference type="Proteomes" id="UP000584374">
    <property type="component" value="Unassembled WGS sequence"/>
</dbReference>
<feature type="chain" id="PRO_5032745394" description="Secreted protein" evidence="1">
    <location>
        <begin position="30"/>
        <end position="178"/>
    </location>
</feature>
<dbReference type="EMBL" id="JACHIW010000001">
    <property type="protein sequence ID" value="MBB5155450.1"/>
    <property type="molecule type" value="Genomic_DNA"/>
</dbReference>
<comment type="caution">
    <text evidence="2">The sequence shown here is derived from an EMBL/GenBank/DDBJ whole genome shotgun (WGS) entry which is preliminary data.</text>
</comment>
<keyword evidence="1" id="KW-0732">Signal</keyword>
<reference evidence="2 3" key="1">
    <citation type="submission" date="2020-08" db="EMBL/GenBank/DDBJ databases">
        <title>Sequencing the genomes of 1000 actinobacteria strains.</title>
        <authorList>
            <person name="Klenk H.-P."/>
        </authorList>
    </citation>
    <scope>NUCLEOTIDE SEQUENCE [LARGE SCALE GENOMIC DNA]</scope>
    <source>
        <strain evidence="2 3">DSM 45584</strain>
    </source>
</reference>
<protein>
    <recommendedName>
        <fullName evidence="4">Secreted protein</fullName>
    </recommendedName>
</protein>
<proteinExistence type="predicted"/>
<sequence length="178" mass="18970">MQQSWMRAVSAVVLAAGLLAGGGAASGQAAPGVRDVDWRNAEFTVPPVGPCPEQSVRFADGAAEAGDSVYRFTPEREIGYADVTGEGVEDALILMDCGPRNSEYSRALIAMTTGPDGVAVRPLGTVVSPPVWTQVPNRFTISQGDIAVGLEDFDTGQNWTEHYRWAQSARAFVRVDGR</sequence>
<feature type="signal peptide" evidence="1">
    <location>
        <begin position="1"/>
        <end position="29"/>
    </location>
</feature>
<dbReference type="AlphaFoldDB" id="A0A840Q6D8"/>
<evidence type="ECO:0000256" key="1">
    <source>
        <dbReference type="SAM" id="SignalP"/>
    </source>
</evidence>
<evidence type="ECO:0000313" key="3">
    <source>
        <dbReference type="Proteomes" id="UP000584374"/>
    </source>
</evidence>
<evidence type="ECO:0000313" key="2">
    <source>
        <dbReference type="EMBL" id="MBB5155450.1"/>
    </source>
</evidence>
<organism evidence="2 3">
    <name type="scientific">Saccharopolyspora phatthalungensis</name>
    <dbReference type="NCBI Taxonomy" id="664693"/>
    <lineage>
        <taxon>Bacteria</taxon>
        <taxon>Bacillati</taxon>
        <taxon>Actinomycetota</taxon>
        <taxon>Actinomycetes</taxon>
        <taxon>Pseudonocardiales</taxon>
        <taxon>Pseudonocardiaceae</taxon>
        <taxon>Saccharopolyspora</taxon>
    </lineage>
</organism>